<accession>A0A835Z470</accession>
<evidence type="ECO:0000256" key="2">
    <source>
        <dbReference type="ARBA" id="ARBA00023242"/>
    </source>
</evidence>
<sequence length="84" mass="9806">QRVAPLTGGWQSDDDVPHRRKILSRIVLYLHQRRPNAHPEWVEKVPLMAKRLEDALYRDAASFAEYNDMSTLRARLQQLALRLG</sequence>
<proteinExistence type="predicted"/>
<reference evidence="4" key="1">
    <citation type="submission" date="2021-02" db="EMBL/GenBank/DDBJ databases">
        <title>First Annotated Genome of the Yellow-green Alga Tribonema minus.</title>
        <authorList>
            <person name="Mahan K.M."/>
        </authorList>
    </citation>
    <scope>NUCLEOTIDE SEQUENCE</scope>
    <source>
        <strain evidence="4">UTEX B ZZ1240</strain>
    </source>
</reference>
<organism evidence="4 5">
    <name type="scientific">Tribonema minus</name>
    <dbReference type="NCBI Taxonomy" id="303371"/>
    <lineage>
        <taxon>Eukaryota</taxon>
        <taxon>Sar</taxon>
        <taxon>Stramenopiles</taxon>
        <taxon>Ochrophyta</taxon>
        <taxon>PX clade</taxon>
        <taxon>Xanthophyceae</taxon>
        <taxon>Tribonematales</taxon>
        <taxon>Tribonemataceae</taxon>
        <taxon>Tribonema</taxon>
    </lineage>
</organism>
<dbReference type="OrthoDB" id="204038at2759"/>
<name>A0A835Z470_9STRA</name>
<dbReference type="InterPro" id="IPR036546">
    <property type="entry name" value="MED15_KIX"/>
</dbReference>
<feature type="non-terminal residue" evidence="4">
    <location>
        <position position="1"/>
    </location>
</feature>
<evidence type="ECO:0000256" key="1">
    <source>
        <dbReference type="ARBA" id="ARBA00004123"/>
    </source>
</evidence>
<dbReference type="GO" id="GO:0006355">
    <property type="term" value="P:regulation of DNA-templated transcription"/>
    <property type="evidence" value="ECO:0007669"/>
    <property type="project" value="InterPro"/>
</dbReference>
<dbReference type="Pfam" id="PF16987">
    <property type="entry name" value="KIX_2"/>
    <property type="match status" value="1"/>
</dbReference>
<dbReference type="GO" id="GO:0005634">
    <property type="term" value="C:nucleus"/>
    <property type="evidence" value="ECO:0007669"/>
    <property type="project" value="UniProtKB-SubCell"/>
</dbReference>
<feature type="domain" description="Mediator complex subunit 15 KIX" evidence="3">
    <location>
        <begin position="8"/>
        <end position="69"/>
    </location>
</feature>
<dbReference type="Gene3D" id="1.10.246.20">
    <property type="entry name" value="Coactivator CBP, KIX domain"/>
    <property type="match status" value="1"/>
</dbReference>
<gene>
    <name evidence="4" type="ORF">JKP88DRAFT_151199</name>
</gene>
<dbReference type="EMBL" id="JAFCMP010000113">
    <property type="protein sequence ID" value="KAG5186118.1"/>
    <property type="molecule type" value="Genomic_DNA"/>
</dbReference>
<dbReference type="AlphaFoldDB" id="A0A835Z470"/>
<keyword evidence="2" id="KW-0539">Nucleus</keyword>
<dbReference type="Proteomes" id="UP000664859">
    <property type="component" value="Unassembled WGS sequence"/>
</dbReference>
<dbReference type="InterPro" id="IPR036529">
    <property type="entry name" value="KIX_dom_sf"/>
</dbReference>
<evidence type="ECO:0000313" key="4">
    <source>
        <dbReference type="EMBL" id="KAG5186118.1"/>
    </source>
</evidence>
<evidence type="ECO:0000259" key="3">
    <source>
        <dbReference type="Pfam" id="PF16987"/>
    </source>
</evidence>
<comment type="caution">
    <text evidence="4">The sequence shown here is derived from an EMBL/GenBank/DDBJ whole genome shotgun (WGS) entry which is preliminary data.</text>
</comment>
<dbReference type="GO" id="GO:0003712">
    <property type="term" value="F:transcription coregulator activity"/>
    <property type="evidence" value="ECO:0007669"/>
    <property type="project" value="InterPro"/>
</dbReference>
<protein>
    <recommendedName>
        <fullName evidence="3">Mediator complex subunit 15 KIX domain-containing protein</fullName>
    </recommendedName>
</protein>
<keyword evidence="5" id="KW-1185">Reference proteome</keyword>
<comment type="subcellular location">
    <subcellularLocation>
        <location evidence="1">Nucleus</location>
    </subcellularLocation>
</comment>
<feature type="non-terminal residue" evidence="4">
    <location>
        <position position="84"/>
    </location>
</feature>
<evidence type="ECO:0000313" key="5">
    <source>
        <dbReference type="Proteomes" id="UP000664859"/>
    </source>
</evidence>